<feature type="transmembrane region" description="Helical" evidence="7">
    <location>
        <begin position="35"/>
        <end position="55"/>
    </location>
</feature>
<keyword evidence="7" id="KW-0325">Glycoprotein</keyword>
<evidence type="ECO:0000256" key="4">
    <source>
        <dbReference type="ARBA" id="ARBA00022989"/>
    </source>
</evidence>
<reference evidence="8" key="2">
    <citation type="submission" date="2025-09" db="UniProtKB">
        <authorList>
            <consortium name="Ensembl"/>
        </authorList>
    </citation>
    <scope>IDENTIFICATION</scope>
</reference>
<evidence type="ECO:0000256" key="7">
    <source>
        <dbReference type="RuleBase" id="RU369011"/>
    </source>
</evidence>
<dbReference type="Pfam" id="PF02535">
    <property type="entry name" value="Zip"/>
    <property type="match status" value="1"/>
</dbReference>
<dbReference type="InterPro" id="IPR003689">
    <property type="entry name" value="ZIP"/>
</dbReference>
<dbReference type="AlphaFoldDB" id="A0A8C4QTR0"/>
<keyword evidence="7" id="KW-0862">Zinc</keyword>
<evidence type="ECO:0000256" key="6">
    <source>
        <dbReference type="ARBA" id="ARBA00023136"/>
    </source>
</evidence>
<dbReference type="GO" id="GO:0005634">
    <property type="term" value="C:nucleus"/>
    <property type="evidence" value="ECO:0007669"/>
    <property type="project" value="UniProtKB-SubCell"/>
</dbReference>
<accession>A0A8C4QTR0</accession>
<comment type="subcellular location">
    <subcellularLocation>
        <location evidence="7">Cell membrane</location>
        <topology evidence="7">Multi-pass membrane protein</topology>
    </subcellularLocation>
    <subcellularLocation>
        <location evidence="7">Cytoplasm</location>
        <location evidence="7">Perinuclear region</location>
    </subcellularLocation>
    <subcellularLocation>
        <location evidence="1">Endomembrane system</location>
        <topology evidence="1">Multi-pass membrane protein</topology>
    </subcellularLocation>
    <subcellularLocation>
        <location evidence="2">Golgi apparatus membrane</location>
    </subcellularLocation>
    <subcellularLocation>
        <location evidence="7">Golgi apparatus</location>
        <location evidence="7">trans-Golgi network membrane</location>
    </subcellularLocation>
    <subcellularLocation>
        <location evidence="7">Mitochondrion</location>
    </subcellularLocation>
    <subcellularLocation>
        <location evidence="7">Nucleus</location>
    </subcellularLocation>
</comment>
<feature type="transmembrane region" description="Helical" evidence="7">
    <location>
        <begin position="245"/>
        <end position="267"/>
    </location>
</feature>
<evidence type="ECO:0000256" key="2">
    <source>
        <dbReference type="ARBA" id="ARBA00004394"/>
    </source>
</evidence>
<keyword evidence="7" id="KW-0813">Transport</keyword>
<keyword evidence="6 7" id="KW-0472">Membrane</keyword>
<name>A0A8C4QTR0_EPTBU</name>
<protein>
    <recommendedName>
        <fullName evidence="7">Zinc transporter ZIP9</fullName>
        <shortName evidence="7">ZIP-9</shortName>
    </recommendedName>
    <alternativeName>
        <fullName evidence="7">Solute carrier family 39 member 9</fullName>
    </alternativeName>
    <alternativeName>
        <fullName evidence="7">Zrt- and Irt-like protein 9</fullName>
    </alternativeName>
</protein>
<comment type="similarity">
    <text evidence="7">Belongs to the ZIP transporter (TC 2.A.5) family.</text>
</comment>
<evidence type="ECO:0000256" key="1">
    <source>
        <dbReference type="ARBA" id="ARBA00004127"/>
    </source>
</evidence>
<keyword evidence="3 7" id="KW-0812">Transmembrane</keyword>
<dbReference type="GeneTree" id="ENSGT00390000010094"/>
<dbReference type="Proteomes" id="UP000694388">
    <property type="component" value="Unplaced"/>
</dbReference>
<evidence type="ECO:0000256" key="3">
    <source>
        <dbReference type="ARBA" id="ARBA00022692"/>
    </source>
</evidence>
<evidence type="ECO:0000313" key="8">
    <source>
        <dbReference type="Ensembl" id="ENSEBUP00000019592.1"/>
    </source>
</evidence>
<sequence length="323" mass="33985">MDELQAVLLLALAMLAGCYVAGSIPLIIDLSEEKLRWVSVLGAGLLCGTALAVIVPEGIHALYEDSLKRIHDEHGKPRGVPLSEGAVMSAAEAEKPVIAVGHDHSYSEDFEELHALIGLPLVLGFVFMLLVDRFGHGHSHGTEDAEGGKSGNSKVTTTLGLVVHAAADGVAMGAAASSSKTAVQLIIFFAIMLHKAPAAFGLVSYLMHGGLERNRIRKHLLIFSLAAPILTLATFLLLKLGSKEALMRVSAPGLALLFSAGTFLYVATVHVLPEVWDTGRGHGHRTEVASPLGAAPPPPGRVDLILIVSGCLLPLLLSLGHHH</sequence>
<dbReference type="OMA" id="DDFPSIC"/>
<dbReference type="Ensembl" id="ENSEBUT00000020169.1">
    <property type="protein sequence ID" value="ENSEBUP00000019592.1"/>
    <property type="gene ID" value="ENSEBUG00000012169.1"/>
</dbReference>
<dbReference type="GO" id="GO:0005385">
    <property type="term" value="F:zinc ion transmembrane transporter activity"/>
    <property type="evidence" value="ECO:0007669"/>
    <property type="project" value="UniProtKB-UniRule"/>
</dbReference>
<feature type="transmembrane region" description="Helical" evidence="7">
    <location>
        <begin position="219"/>
        <end position="238"/>
    </location>
</feature>
<evidence type="ECO:0000313" key="9">
    <source>
        <dbReference type="Proteomes" id="UP000694388"/>
    </source>
</evidence>
<feature type="transmembrane region" description="Helical" evidence="7">
    <location>
        <begin position="302"/>
        <end position="320"/>
    </location>
</feature>
<feature type="transmembrane region" description="Helical" evidence="7">
    <location>
        <begin position="6"/>
        <end position="28"/>
    </location>
</feature>
<feature type="transmembrane region" description="Helical" evidence="7">
    <location>
        <begin position="113"/>
        <end position="131"/>
    </location>
</feature>
<dbReference type="InterPro" id="IPR045891">
    <property type="entry name" value="ZIP9"/>
</dbReference>
<comment type="function">
    <text evidence="7">Transports zinc ions across cell and organelle membranes into the cytoplasm and regulates intracellular zinc homeostasis. Participates in the zinc ions efflux out of the secretory compartments. Also functions as membrane androgen receptor that mediates, through a G protein, the non-classical androgen signaling pathway, characterized by the activation of MAPK3/MAPK1 (Erk1/2) and transcription factors CREB1 or ATF1. Moreover, has dual functions as membrane-bound androgen receptor and as an androgen-dependent zinc transporter both of which are mediated through an inhibitory G protein (Gi) that mediates both MAP kinase and zinc signaling leading to the androgen-dependent apoptotic process.</text>
</comment>
<dbReference type="PANTHER" id="PTHR16133">
    <property type="entry name" value="SOLUTE CARRIER FAMILY 39 ZINC TRANSPORTER , MEMBER 9-RELATED"/>
    <property type="match status" value="1"/>
</dbReference>
<keyword evidence="4 7" id="KW-1133">Transmembrane helix</keyword>
<keyword evidence="7" id="KW-0406">Ion transport</keyword>
<dbReference type="GO" id="GO:0005886">
    <property type="term" value="C:plasma membrane"/>
    <property type="evidence" value="ECO:0007669"/>
    <property type="project" value="UniProtKB-SubCell"/>
</dbReference>
<dbReference type="GO" id="GO:0005739">
    <property type="term" value="C:mitochondrion"/>
    <property type="evidence" value="ECO:0007669"/>
    <property type="project" value="UniProtKB-SubCell"/>
</dbReference>
<dbReference type="GO" id="GO:0007343">
    <property type="term" value="P:egg activation"/>
    <property type="evidence" value="ECO:0007669"/>
    <property type="project" value="Ensembl"/>
</dbReference>
<dbReference type="GO" id="GO:0000139">
    <property type="term" value="C:Golgi membrane"/>
    <property type="evidence" value="ECO:0007669"/>
    <property type="project" value="UniProtKB-SubCell"/>
</dbReference>
<keyword evidence="7" id="KW-0864">Zinc transport</keyword>
<keyword evidence="9" id="KW-1185">Reference proteome</keyword>
<dbReference type="GO" id="GO:0048471">
    <property type="term" value="C:perinuclear region of cytoplasm"/>
    <property type="evidence" value="ECO:0007669"/>
    <property type="project" value="UniProtKB-SubCell"/>
</dbReference>
<dbReference type="PANTHER" id="PTHR16133:SF0">
    <property type="entry name" value="ZINC_IRON REGULATED TRANSPORTER-RELATED PROTEIN 102B, ISOFORM E"/>
    <property type="match status" value="1"/>
</dbReference>
<feature type="transmembrane region" description="Helical" evidence="7">
    <location>
        <begin position="185"/>
        <end position="207"/>
    </location>
</feature>
<keyword evidence="5" id="KW-0333">Golgi apparatus</keyword>
<proteinExistence type="inferred from homology"/>
<reference evidence="8" key="1">
    <citation type="submission" date="2025-08" db="UniProtKB">
        <authorList>
            <consortium name="Ensembl"/>
        </authorList>
    </citation>
    <scope>IDENTIFICATION</scope>
</reference>
<evidence type="ECO:0000256" key="5">
    <source>
        <dbReference type="ARBA" id="ARBA00023034"/>
    </source>
</evidence>
<organism evidence="8 9">
    <name type="scientific">Eptatretus burgeri</name>
    <name type="common">Inshore hagfish</name>
    <dbReference type="NCBI Taxonomy" id="7764"/>
    <lineage>
        <taxon>Eukaryota</taxon>
        <taxon>Metazoa</taxon>
        <taxon>Chordata</taxon>
        <taxon>Craniata</taxon>
        <taxon>Vertebrata</taxon>
        <taxon>Cyclostomata</taxon>
        <taxon>Myxini</taxon>
        <taxon>Myxiniformes</taxon>
        <taxon>Myxinidae</taxon>
        <taxon>Eptatretinae</taxon>
        <taxon>Eptatretus</taxon>
    </lineage>
</organism>